<feature type="region of interest" description="Disordered" evidence="2">
    <location>
        <begin position="1"/>
        <end position="72"/>
    </location>
</feature>
<accession>A0ABN7A5G5</accession>
<dbReference type="PROSITE" id="PS50878">
    <property type="entry name" value="RT_POL"/>
    <property type="match status" value="1"/>
</dbReference>
<dbReference type="CDD" id="cd01650">
    <property type="entry name" value="RT_nLTR_like"/>
    <property type="match status" value="1"/>
</dbReference>
<dbReference type="PROSITE" id="PS00028">
    <property type="entry name" value="ZINC_FINGER_C2H2_1"/>
    <property type="match status" value="1"/>
</dbReference>
<keyword evidence="5" id="KW-0695">RNA-directed DNA polymerase</keyword>
<dbReference type="InterPro" id="IPR000477">
    <property type="entry name" value="RT_dom"/>
</dbReference>
<protein>
    <submittedName>
        <fullName evidence="5">Reverse transcriptase (RNA-dependent DNA polymerase)</fullName>
    </submittedName>
</protein>
<dbReference type="Proteomes" id="UP001307889">
    <property type="component" value="Chromosome 1"/>
</dbReference>
<dbReference type="PANTHER" id="PTHR19446">
    <property type="entry name" value="REVERSE TRANSCRIPTASES"/>
    <property type="match status" value="1"/>
</dbReference>
<keyword evidence="1" id="KW-0862">Zinc</keyword>
<evidence type="ECO:0000313" key="6">
    <source>
        <dbReference type="Proteomes" id="UP001307889"/>
    </source>
</evidence>
<feature type="compositionally biased region" description="Basic residues" evidence="2">
    <location>
        <begin position="313"/>
        <end position="324"/>
    </location>
</feature>
<sequence length="1118" mass="124106">MSKPNKKPQSPSRPTGTLGYRRGSTSRPRQGPRPLHSSAPSVESEVHYQTEALSPPTFFSSQPTSNSVSQMPRRAEASASIVLPFQCLICQRSFTTPNGLGQHRKRTHPVEYNAELLTQPQTKRRYNAEERGIMAKEELKITLDRPGIQAKDIVSELNKLFPDRTAEAIRCQRKQAKYKELLADLMRESLLDREGLIFSTAPAADTDKQPQAHHTTEDDMVHLSDHETALPTTDVGEIQNKIAELCTKVTRHEKINGTRLQEIAQAALDGAYNEADLMKYVLDTFLPESTSQTSGTGGQPSGQRRQKTTPNSHQRKSQLRRAKYQRTQALWKKAPARVAEEILGEAEGSDGPRELALKDFEEYWTPLMSKKSIKVEPLKAVPEFAGKDLLQRIMESPVTAEETKYSKVPANTAPGPDGIQAKRWNAAPDEAKALIFNIFLLAKRTPTALTHTRTVFIPKKGGTGPEYHRPISVSSVIFRHWHKILAKRLASVEAVDARQRAFRRADGTAENLIILQAMIRHAKMTRKGLYMATLDVAKAFDTVSHKAIHECLKALGAPQNFVQYVKRLYKGNTTTFQVGGKSSAPVRVRRGVRQGDPLSPLLFNLVVDTALREIPGDIGFDIVEGGRVNALAFADDVVLVASSKVGLEQALKSFSAQLSRCGLEINPKKSATLSLVPCGRLKKTKVDSLAFQIQGHALQTLQIGDLWRYLGVEFQGVETMATSKLDLVQALAKIGKAPMKPQQRLRVLRVYLLPKLVYGLTFGRTTIGRLRLLDASVRAAVRKWLNLPHDTPIGYFHAKVKEGGLGISALSEAIPRQRRDRLTALQHSTWDVAQKIGSTQFVQAMLAWCNKFITEPQNGVSHYAKLLHESNDGYELRQSKDASVSTNWVSGKAEGIPGRDYVHYHNLRIGSLPTRVRTTRGREVRDAKCRACGANAETLAHIVQICPRTHGGRVLRHNAIVNTLEGALKTQGWKVETERPYTLPSGQVLKPDIVAARRGKAVIVDAQVVSGMADLRMPYNVKKGKYNREDLKVAVRQRFETVEDTEVIAATISWKGIWCGKSVRDLRALDVPLGVLNGITTRTLMGGYLNWWSFGRSTAVFPKTRTPNTPKDAMVGVG</sequence>
<feature type="compositionally biased region" description="Low complexity" evidence="2">
    <location>
        <begin position="54"/>
        <end position="67"/>
    </location>
</feature>
<evidence type="ECO:0000259" key="3">
    <source>
        <dbReference type="PROSITE" id="PS50157"/>
    </source>
</evidence>
<reference evidence="5 6" key="1">
    <citation type="submission" date="2023-09" db="EMBL/GenBank/DDBJ databases">
        <title>Nesidiocoris tenuis whole genome shotgun sequence.</title>
        <authorList>
            <person name="Shibata T."/>
            <person name="Shimoda M."/>
            <person name="Kobayashi T."/>
            <person name="Uehara T."/>
        </authorList>
    </citation>
    <scope>NUCLEOTIDE SEQUENCE [LARGE SCALE GENOMIC DNA]</scope>
    <source>
        <strain evidence="5 6">Japan</strain>
    </source>
</reference>
<proteinExistence type="predicted"/>
<dbReference type="Gene3D" id="3.30.70.270">
    <property type="match status" value="1"/>
</dbReference>
<keyword evidence="6" id="KW-1185">Reference proteome</keyword>
<feature type="domain" description="C2H2-type" evidence="3">
    <location>
        <begin position="85"/>
        <end position="113"/>
    </location>
</feature>
<organism evidence="5 6">
    <name type="scientific">Nesidiocoris tenuis</name>
    <dbReference type="NCBI Taxonomy" id="355587"/>
    <lineage>
        <taxon>Eukaryota</taxon>
        <taxon>Metazoa</taxon>
        <taxon>Ecdysozoa</taxon>
        <taxon>Arthropoda</taxon>
        <taxon>Hexapoda</taxon>
        <taxon>Insecta</taxon>
        <taxon>Pterygota</taxon>
        <taxon>Neoptera</taxon>
        <taxon>Paraneoptera</taxon>
        <taxon>Hemiptera</taxon>
        <taxon>Heteroptera</taxon>
        <taxon>Panheteroptera</taxon>
        <taxon>Cimicomorpha</taxon>
        <taxon>Miridae</taxon>
        <taxon>Dicyphina</taxon>
        <taxon>Nesidiocoris</taxon>
    </lineage>
</organism>
<keyword evidence="5" id="KW-0808">Transferase</keyword>
<dbReference type="InterPro" id="IPR013087">
    <property type="entry name" value="Znf_C2H2_type"/>
</dbReference>
<keyword evidence="1" id="KW-0863">Zinc-finger</keyword>
<feature type="region of interest" description="Disordered" evidence="2">
    <location>
        <begin position="289"/>
        <end position="324"/>
    </location>
</feature>
<dbReference type="InterPro" id="IPR043128">
    <property type="entry name" value="Rev_trsase/Diguanyl_cyclase"/>
</dbReference>
<evidence type="ECO:0000256" key="2">
    <source>
        <dbReference type="SAM" id="MobiDB-lite"/>
    </source>
</evidence>
<name>A0ABN7A5G5_9HEMI</name>
<dbReference type="InterPro" id="IPR043502">
    <property type="entry name" value="DNA/RNA_pol_sf"/>
</dbReference>
<dbReference type="SUPFAM" id="SSF56672">
    <property type="entry name" value="DNA/RNA polymerases"/>
    <property type="match status" value="1"/>
</dbReference>
<evidence type="ECO:0000256" key="1">
    <source>
        <dbReference type="PROSITE-ProRule" id="PRU00042"/>
    </source>
</evidence>
<evidence type="ECO:0000313" key="5">
    <source>
        <dbReference type="EMBL" id="BES87386.1"/>
    </source>
</evidence>
<dbReference type="GO" id="GO:0003964">
    <property type="term" value="F:RNA-directed DNA polymerase activity"/>
    <property type="evidence" value="ECO:0007669"/>
    <property type="project" value="UniProtKB-KW"/>
</dbReference>
<keyword evidence="1" id="KW-0479">Metal-binding</keyword>
<dbReference type="Pfam" id="PF00078">
    <property type="entry name" value="RVT_1"/>
    <property type="match status" value="1"/>
</dbReference>
<gene>
    <name evidence="5" type="ORF">NTJ_00193</name>
</gene>
<keyword evidence="5" id="KW-0548">Nucleotidyltransferase</keyword>
<evidence type="ECO:0000259" key="4">
    <source>
        <dbReference type="PROSITE" id="PS50878"/>
    </source>
</evidence>
<dbReference type="EMBL" id="AP028909">
    <property type="protein sequence ID" value="BES87386.1"/>
    <property type="molecule type" value="Genomic_DNA"/>
</dbReference>
<feature type="domain" description="Reverse transcriptase" evidence="4">
    <location>
        <begin position="438"/>
        <end position="714"/>
    </location>
</feature>
<dbReference type="PROSITE" id="PS50157">
    <property type="entry name" value="ZINC_FINGER_C2H2_2"/>
    <property type="match status" value="1"/>
</dbReference>